<keyword evidence="2" id="KW-0067">ATP-binding</keyword>
<evidence type="ECO:0000259" key="3">
    <source>
        <dbReference type="PROSITE" id="PS50893"/>
    </source>
</evidence>
<dbReference type="EMBL" id="CP020477">
    <property type="protein sequence ID" value="ARM75262.1"/>
    <property type="molecule type" value="Genomic_DNA"/>
</dbReference>
<dbReference type="InterPro" id="IPR027417">
    <property type="entry name" value="P-loop_NTPase"/>
</dbReference>
<gene>
    <name evidence="4" type="ORF">B6F84_03935</name>
</gene>
<organism evidence="4 5">
    <name type="scientific">Acidianus manzaensis</name>
    <dbReference type="NCBI Taxonomy" id="282676"/>
    <lineage>
        <taxon>Archaea</taxon>
        <taxon>Thermoproteota</taxon>
        <taxon>Thermoprotei</taxon>
        <taxon>Sulfolobales</taxon>
        <taxon>Sulfolobaceae</taxon>
        <taxon>Acidianus</taxon>
    </lineage>
</organism>
<dbReference type="InterPro" id="IPR003593">
    <property type="entry name" value="AAA+_ATPase"/>
</dbReference>
<dbReference type="AlphaFoldDB" id="A0A1W6JYE6"/>
<dbReference type="Gene3D" id="3.40.50.300">
    <property type="entry name" value="P-loop containing nucleotide triphosphate hydrolases"/>
    <property type="match status" value="1"/>
</dbReference>
<dbReference type="InterPro" id="IPR003439">
    <property type="entry name" value="ABC_transporter-like_ATP-bd"/>
</dbReference>
<evidence type="ECO:0000256" key="1">
    <source>
        <dbReference type="ARBA" id="ARBA00022741"/>
    </source>
</evidence>
<dbReference type="Proteomes" id="UP000193404">
    <property type="component" value="Chromosome"/>
</dbReference>
<evidence type="ECO:0000313" key="5">
    <source>
        <dbReference type="Proteomes" id="UP000193404"/>
    </source>
</evidence>
<dbReference type="Pfam" id="PF00005">
    <property type="entry name" value="ABC_tran"/>
    <property type="match status" value="1"/>
</dbReference>
<dbReference type="SMART" id="SM00382">
    <property type="entry name" value="AAA"/>
    <property type="match status" value="1"/>
</dbReference>
<evidence type="ECO:0000256" key="2">
    <source>
        <dbReference type="ARBA" id="ARBA00022840"/>
    </source>
</evidence>
<dbReference type="PANTHER" id="PTHR43158:SF2">
    <property type="entry name" value="SKFA PEPTIDE EXPORT ATP-BINDING PROTEIN SKFE"/>
    <property type="match status" value="1"/>
</dbReference>
<name>A0A1W6JYE6_9CREN</name>
<protein>
    <recommendedName>
        <fullName evidence="3">ABC transporter domain-containing protein</fullName>
    </recommendedName>
</protein>
<dbReference type="GO" id="GO:0016887">
    <property type="term" value="F:ATP hydrolysis activity"/>
    <property type="evidence" value="ECO:0007669"/>
    <property type="project" value="InterPro"/>
</dbReference>
<reference evidence="4 5" key="1">
    <citation type="submission" date="2017-03" db="EMBL/GenBank/DDBJ databases">
        <title>Sulfur activation and transportation mechanism of thermophilic Archaea Acidianus manzaensis YN-25.</title>
        <authorList>
            <person name="Ma Y."/>
            <person name="Yang Y."/>
            <person name="Xia J."/>
        </authorList>
    </citation>
    <scope>NUCLEOTIDE SEQUENCE [LARGE SCALE GENOMIC DNA]</scope>
    <source>
        <strain evidence="4 5">YN-25</strain>
    </source>
</reference>
<dbReference type="KEGG" id="aman:B6F84_03935"/>
<dbReference type="STRING" id="282676.B6F84_03935"/>
<accession>A0A1W6JYE6</accession>
<evidence type="ECO:0000313" key="4">
    <source>
        <dbReference type="EMBL" id="ARM75262.1"/>
    </source>
</evidence>
<dbReference type="RefSeq" id="WP_148691023.1">
    <property type="nucleotide sequence ID" value="NZ_CP020477.1"/>
</dbReference>
<dbReference type="OrthoDB" id="36325at2157"/>
<keyword evidence="5" id="KW-1185">Reference proteome</keyword>
<feature type="domain" description="ABC transporter" evidence="3">
    <location>
        <begin position="2"/>
        <end position="204"/>
    </location>
</feature>
<dbReference type="PANTHER" id="PTHR43158">
    <property type="entry name" value="SKFA PEPTIDE EXPORT ATP-BINDING PROTEIN SKFE"/>
    <property type="match status" value="1"/>
</dbReference>
<dbReference type="SUPFAM" id="SSF52540">
    <property type="entry name" value="P-loop containing nucleoside triphosphate hydrolases"/>
    <property type="match status" value="1"/>
</dbReference>
<dbReference type="PROSITE" id="PS50893">
    <property type="entry name" value="ABC_TRANSPORTER_2"/>
    <property type="match status" value="1"/>
</dbReference>
<proteinExistence type="predicted"/>
<keyword evidence="1" id="KW-0547">Nucleotide-binding</keyword>
<dbReference type="GeneID" id="41590041"/>
<sequence>MLKAINVYKEIKDNLILQDINLNIEKGDKIGLVGLHNSGKTMLLDILSGKTRPSKGKVIIEGEKTLNRKKIAYVPQVPLLNLSLTPRDLVKYIEGNEHFLEELGINPKSKIKNLSLNEKKRIFLALSLNFSPEYLLIDEINDDEYLKKFFLNFEGGIIVTSHSLRKIWDLISKVIILNKGKIVYSRNKEELLYKIIKIDKKYFSSNLKNHDYDMEGDYIEIWLKRNEKIDQIKGEETLVDPDDAILRYYLRD</sequence>
<dbReference type="GO" id="GO:0005524">
    <property type="term" value="F:ATP binding"/>
    <property type="evidence" value="ECO:0007669"/>
    <property type="project" value="UniProtKB-KW"/>
</dbReference>